<gene>
    <name evidence="1" type="ORF">BcFMB_09120</name>
</gene>
<dbReference type="Proteomes" id="UP000229907">
    <property type="component" value="Chromosome"/>
</dbReference>
<evidence type="ECO:0000313" key="1">
    <source>
        <dbReference type="EMBL" id="ATU21054.1"/>
    </source>
</evidence>
<organism evidence="1 2">
    <name type="scientific">Bifidobacterium choerinum</name>
    <dbReference type="NCBI Taxonomy" id="35760"/>
    <lineage>
        <taxon>Bacteria</taxon>
        <taxon>Bacillati</taxon>
        <taxon>Actinomycetota</taxon>
        <taxon>Actinomycetes</taxon>
        <taxon>Bifidobacteriales</taxon>
        <taxon>Bifidobacteriaceae</taxon>
        <taxon>Bifidobacterium</taxon>
    </lineage>
</organism>
<proteinExistence type="predicted"/>
<dbReference type="KEGG" id="bcho:BcFMB_09120"/>
<sequence>MPWRHYLYQAMSGELGAPIDLPAFSWKVGVSDSSLATCKDKDAGDYESDGLTVPWTEIPGADYARKRLNVATGRRGVVSLWRDVTMPPAMLGRPIVGGVIGVRNDTAQDTSFAVQSPLSVLESRYLVREGRYAAGPNHTSPDVIRFDGMSYRGIASEIGYLCTQAKPGGYMPVDWSYRGERGSRARAYEAWDIQNLSCRKLFDNLSNVLEGPDMQFRPYLTDDGTHVRYRFVAGSDAEQYLGQHVIHQLAYHPAGGTIGELTVDHLAPVMRVYSSGTGQDKAQKCAFAQDLSLVERSNDPWPLVEMTYSDSDTDTYDVLLAHARSVLKANGRPLMQIKGVVHADDADDMGNPLLPLGSYWPGELFDLHISGYVPLPDGTYRTRLMEMSGDESDRVELVFDVMEDPSV</sequence>
<dbReference type="RefSeq" id="WP_099721631.1">
    <property type="nucleotide sequence ID" value="NZ_CP018044.1"/>
</dbReference>
<protein>
    <submittedName>
        <fullName evidence="1">Uncharacterized protein</fullName>
    </submittedName>
</protein>
<dbReference type="EMBL" id="CP018044">
    <property type="protein sequence ID" value="ATU21054.1"/>
    <property type="molecule type" value="Genomic_DNA"/>
</dbReference>
<reference evidence="1 2" key="1">
    <citation type="submission" date="2016-11" db="EMBL/GenBank/DDBJ databases">
        <title>complete genome sequence of Bifidobacterium choerinum strain FMB-1.</title>
        <authorList>
            <person name="Park C.-S."/>
            <person name="Jung D.-H."/>
            <person name="Choi D.-S."/>
        </authorList>
    </citation>
    <scope>NUCLEOTIDE SEQUENCE [LARGE SCALE GENOMIC DNA]</scope>
    <source>
        <strain evidence="1 2">FMB-1</strain>
    </source>
</reference>
<evidence type="ECO:0000313" key="2">
    <source>
        <dbReference type="Proteomes" id="UP000229907"/>
    </source>
</evidence>
<accession>A0A2D3D7L1</accession>
<name>A0A2D3D7L1_9BIFI</name>
<dbReference type="AlphaFoldDB" id="A0A2D3D7L1"/>